<organism evidence="2 3">
    <name type="scientific">Streptomyces tanashiensis</name>
    <dbReference type="NCBI Taxonomy" id="67367"/>
    <lineage>
        <taxon>Bacteria</taxon>
        <taxon>Bacillati</taxon>
        <taxon>Actinomycetota</taxon>
        <taxon>Actinomycetes</taxon>
        <taxon>Kitasatosporales</taxon>
        <taxon>Streptomycetaceae</taxon>
        <taxon>Streptomyces</taxon>
    </lineage>
</organism>
<name>A0ABY6RAL5_9ACTN</name>
<feature type="transmembrane region" description="Helical" evidence="1">
    <location>
        <begin position="52"/>
        <end position="74"/>
    </location>
</feature>
<reference evidence="2" key="1">
    <citation type="submission" date="2021-09" db="EMBL/GenBank/DDBJ databases">
        <title>Complete genome sequence and metabolic characterization of Streptomyces tanashiensis DSM 731 the producer of antibacterial Kalafungin and diverse secondary metabolites.</title>
        <authorList>
            <person name="Abbasi M.N."/>
            <person name="Anwar M.N."/>
            <person name="Alam K."/>
            <person name="Shoaib M."/>
            <person name="Lin Z."/>
            <person name="Hayat M."/>
            <person name="Ali M.I."/>
            <person name="Malik H.M.T."/>
            <person name="Ahmed I."/>
            <person name="Li A."/>
            <person name="Hailong Wang H."/>
            <person name="Zhang Y."/>
        </authorList>
    </citation>
    <scope>NUCLEOTIDE SEQUENCE</scope>
    <source>
        <strain evidence="2">Kala</strain>
    </source>
</reference>
<keyword evidence="3" id="KW-1185">Reference proteome</keyword>
<keyword evidence="1" id="KW-1133">Transmembrane helix</keyword>
<proteinExistence type="predicted"/>
<keyword evidence="1" id="KW-0812">Transmembrane</keyword>
<protein>
    <submittedName>
        <fullName evidence="2">Uncharacterized protein</fullName>
    </submittedName>
</protein>
<evidence type="ECO:0000313" key="2">
    <source>
        <dbReference type="EMBL" id="UZX26328.1"/>
    </source>
</evidence>
<dbReference type="Proteomes" id="UP001164506">
    <property type="component" value="Chromosome"/>
</dbReference>
<accession>A0ABY6RAL5</accession>
<keyword evidence="1" id="KW-0472">Membrane</keyword>
<sequence length="123" mass="13131">MMLELPKWRVIVASDSRAAEDVHDELSRDGSWDSGISVELEQSASRFRTGDAAILVATIAAASSALTALVTGILGRGAAKEAQRIVIELASGARLEVPAGIEPAELNRMLSLIREDPQRILLP</sequence>
<evidence type="ECO:0000256" key="1">
    <source>
        <dbReference type="SAM" id="Phobius"/>
    </source>
</evidence>
<dbReference type="EMBL" id="CP084204">
    <property type="protein sequence ID" value="UZX26328.1"/>
    <property type="molecule type" value="Genomic_DNA"/>
</dbReference>
<dbReference type="RefSeq" id="WP_190104654.1">
    <property type="nucleotide sequence ID" value="NZ_BMUH01000009.1"/>
</dbReference>
<gene>
    <name evidence="2" type="ORF">LDH80_39380</name>
</gene>
<dbReference type="GeneID" id="95605628"/>
<evidence type="ECO:0000313" key="3">
    <source>
        <dbReference type="Proteomes" id="UP001164506"/>
    </source>
</evidence>